<dbReference type="EMBL" id="BSTX01000004">
    <property type="protein sequence ID" value="GLZ80501.1"/>
    <property type="molecule type" value="Genomic_DNA"/>
</dbReference>
<keyword evidence="3" id="KW-1185">Reference proteome</keyword>
<dbReference type="Proteomes" id="UP001165079">
    <property type="component" value="Unassembled WGS sequence"/>
</dbReference>
<keyword evidence="1" id="KW-1133">Transmembrane helix</keyword>
<dbReference type="RefSeq" id="WP_285665690.1">
    <property type="nucleotide sequence ID" value="NZ_BSTX01000004.1"/>
</dbReference>
<accession>A0A9W6STK1</accession>
<gene>
    <name evidence="2" type="ORF">Afil01_53080</name>
</gene>
<keyword evidence="1" id="KW-0472">Membrane</keyword>
<comment type="caution">
    <text evidence="2">The sequence shown here is derived from an EMBL/GenBank/DDBJ whole genome shotgun (WGS) entry which is preliminary data.</text>
</comment>
<dbReference type="Pfam" id="PF19953">
    <property type="entry name" value="EACC1"/>
    <property type="match status" value="1"/>
</dbReference>
<evidence type="ECO:0000256" key="1">
    <source>
        <dbReference type="SAM" id="Phobius"/>
    </source>
</evidence>
<keyword evidence="1" id="KW-0812">Transmembrane</keyword>
<reference evidence="2" key="1">
    <citation type="submission" date="2023-03" db="EMBL/GenBank/DDBJ databases">
        <title>Actinorhabdospora filicis NBRC 111898.</title>
        <authorList>
            <person name="Ichikawa N."/>
            <person name="Sato H."/>
            <person name="Tonouchi N."/>
        </authorList>
    </citation>
    <scope>NUCLEOTIDE SEQUENCE</scope>
    <source>
        <strain evidence="2">NBRC 111898</strain>
    </source>
</reference>
<evidence type="ECO:0000313" key="3">
    <source>
        <dbReference type="Proteomes" id="UP001165079"/>
    </source>
</evidence>
<dbReference type="AlphaFoldDB" id="A0A9W6STK1"/>
<sequence>MEIHVTVDDDPQALGSLYAQWLAKDPGVRRGGPLETRYAQLGPGEMGGPLETVVQVVGVAGALVTMLTSIVTVALTWRGTRRDGVKARVAVVRPDGTSVEITGETPQAVAAQVKALGLLE</sequence>
<protein>
    <submittedName>
        <fullName evidence="2">Uncharacterized protein</fullName>
    </submittedName>
</protein>
<organism evidence="2 3">
    <name type="scientific">Actinorhabdospora filicis</name>
    <dbReference type="NCBI Taxonomy" id="1785913"/>
    <lineage>
        <taxon>Bacteria</taxon>
        <taxon>Bacillati</taxon>
        <taxon>Actinomycetota</taxon>
        <taxon>Actinomycetes</taxon>
        <taxon>Micromonosporales</taxon>
        <taxon>Micromonosporaceae</taxon>
        <taxon>Actinorhabdospora</taxon>
    </lineage>
</organism>
<proteinExistence type="predicted"/>
<name>A0A9W6STK1_9ACTN</name>
<dbReference type="InterPro" id="IPR045428">
    <property type="entry name" value="EACC1"/>
</dbReference>
<evidence type="ECO:0000313" key="2">
    <source>
        <dbReference type="EMBL" id="GLZ80501.1"/>
    </source>
</evidence>
<feature type="transmembrane region" description="Helical" evidence="1">
    <location>
        <begin position="53"/>
        <end position="77"/>
    </location>
</feature>